<keyword evidence="3" id="KW-1185">Reference proteome</keyword>
<feature type="chain" id="PRO_5041644979" evidence="1">
    <location>
        <begin position="25"/>
        <end position="150"/>
    </location>
</feature>
<reference evidence="2 3" key="1">
    <citation type="submission" date="2023-10" db="EMBL/GenBank/DDBJ databases">
        <title>Complete genome sequence of a Sphingomonadaceae bacterium.</title>
        <authorList>
            <person name="Yan C."/>
        </authorList>
    </citation>
    <scope>NUCLEOTIDE SEQUENCE [LARGE SCALE GENOMIC DNA]</scope>
    <source>
        <strain evidence="2 3">SCSIO 66989</strain>
    </source>
</reference>
<organism evidence="2 3">
    <name type="scientific">Alterisphingorhabdus coralli</name>
    <dbReference type="NCBI Taxonomy" id="3071408"/>
    <lineage>
        <taxon>Bacteria</taxon>
        <taxon>Pseudomonadati</taxon>
        <taxon>Pseudomonadota</taxon>
        <taxon>Alphaproteobacteria</taxon>
        <taxon>Sphingomonadales</taxon>
        <taxon>Sphingomonadaceae</taxon>
        <taxon>Alterisphingorhabdus (ex Yan et al. 2024)</taxon>
    </lineage>
</organism>
<evidence type="ECO:0000313" key="3">
    <source>
        <dbReference type="Proteomes" id="UP001302429"/>
    </source>
</evidence>
<evidence type="ECO:0000313" key="2">
    <source>
        <dbReference type="EMBL" id="WOE74786.1"/>
    </source>
</evidence>
<keyword evidence="1" id="KW-0732">Signal</keyword>
<evidence type="ECO:0000256" key="1">
    <source>
        <dbReference type="SAM" id="SignalP"/>
    </source>
</evidence>
<protein>
    <submittedName>
        <fullName evidence="2">Uncharacterized protein</fullName>
    </submittedName>
</protein>
<dbReference type="RefSeq" id="WP_317081122.1">
    <property type="nucleotide sequence ID" value="NZ_CP136594.1"/>
</dbReference>
<dbReference type="KEGG" id="acoa:RB602_13205"/>
<name>A0AA97F5V0_9SPHN</name>
<feature type="signal peptide" evidence="1">
    <location>
        <begin position="1"/>
        <end position="24"/>
    </location>
</feature>
<proteinExistence type="predicted"/>
<dbReference type="EMBL" id="CP136594">
    <property type="protein sequence ID" value="WOE74786.1"/>
    <property type="molecule type" value="Genomic_DNA"/>
</dbReference>
<sequence length="150" mass="15752">MTLVKTTATSITLALLLGAAPAAAEGVSNAAEAAAEFDAAVQSGIRASTSGEAEKCAGYWFGLKDLHGALSDLPFYQQLPARLSQETASLGHQYWGAVVAQYYDGDRTKLEAAGDRVGGYREEMIKRFVAGQETGKIVGVFDVLGTCTVD</sequence>
<dbReference type="Proteomes" id="UP001302429">
    <property type="component" value="Chromosome"/>
</dbReference>
<dbReference type="AlphaFoldDB" id="A0AA97F5V0"/>
<accession>A0AA97F5V0</accession>
<gene>
    <name evidence="2" type="ORF">RB602_13205</name>
</gene>